<dbReference type="Pfam" id="PF00440">
    <property type="entry name" value="TetR_N"/>
    <property type="match status" value="1"/>
</dbReference>
<evidence type="ECO:0000259" key="5">
    <source>
        <dbReference type="PROSITE" id="PS50977"/>
    </source>
</evidence>
<dbReference type="PROSITE" id="PS01081">
    <property type="entry name" value="HTH_TETR_1"/>
    <property type="match status" value="1"/>
</dbReference>
<dbReference type="PANTHER" id="PTHR47506:SF3">
    <property type="entry name" value="HTH-TYPE TRANSCRIPTIONAL REGULATOR LMRA"/>
    <property type="match status" value="1"/>
</dbReference>
<proteinExistence type="predicted"/>
<dbReference type="InterPro" id="IPR036271">
    <property type="entry name" value="Tet_transcr_reg_TetR-rel_C_sf"/>
</dbReference>
<keyword evidence="3" id="KW-0804">Transcription</keyword>
<dbReference type="KEGG" id="tsa:AciPR4_3273"/>
<dbReference type="Proteomes" id="UP000006844">
    <property type="component" value="Chromosome"/>
</dbReference>
<dbReference type="PRINTS" id="PR00455">
    <property type="entry name" value="HTHTETR"/>
</dbReference>
<dbReference type="GO" id="GO:0003677">
    <property type="term" value="F:DNA binding"/>
    <property type="evidence" value="ECO:0007669"/>
    <property type="project" value="UniProtKB-UniRule"/>
</dbReference>
<organism evidence="6 7">
    <name type="scientific">Terriglobus saanensis (strain ATCC BAA-1853 / DSM 23119 / SP1PR4)</name>
    <dbReference type="NCBI Taxonomy" id="401053"/>
    <lineage>
        <taxon>Bacteria</taxon>
        <taxon>Pseudomonadati</taxon>
        <taxon>Acidobacteriota</taxon>
        <taxon>Terriglobia</taxon>
        <taxon>Terriglobales</taxon>
        <taxon>Acidobacteriaceae</taxon>
        <taxon>Terriglobus</taxon>
    </lineage>
</organism>
<dbReference type="eggNOG" id="COG1309">
    <property type="taxonomic scope" value="Bacteria"/>
</dbReference>
<protein>
    <submittedName>
        <fullName evidence="6">Regulatory protein TetR</fullName>
    </submittedName>
</protein>
<feature type="DNA-binding region" description="H-T-H motif" evidence="4">
    <location>
        <begin position="28"/>
        <end position="47"/>
    </location>
</feature>
<dbReference type="InterPro" id="IPR009057">
    <property type="entry name" value="Homeodomain-like_sf"/>
</dbReference>
<dbReference type="SUPFAM" id="SSF48498">
    <property type="entry name" value="Tetracyclin repressor-like, C-terminal domain"/>
    <property type="match status" value="1"/>
</dbReference>
<sequence>MSKGDLTRQRIVAAAAPIFNQNGYEGASMQALMEATGLGKGGIYRHFESKEELASEAFRYAVALSVKTRTGDLAHIEGAIAKLEYVVKRFVHTPSPMPGGCPLMNTAIDSDDGNPVLRALARDSIADWRHRLSKIVQAGVKAGEIRKGIQPRQIANTIIATLEGALMISRIEGTKKPLQDARASLITLFTTIRS</sequence>
<dbReference type="HOGENOM" id="CLU_069356_28_1_0"/>
<dbReference type="AlphaFoldDB" id="E8V847"/>
<dbReference type="InterPro" id="IPR023772">
    <property type="entry name" value="DNA-bd_HTH_TetR-type_CS"/>
</dbReference>
<evidence type="ECO:0000313" key="6">
    <source>
        <dbReference type="EMBL" id="ADV84029.1"/>
    </source>
</evidence>
<evidence type="ECO:0000256" key="2">
    <source>
        <dbReference type="ARBA" id="ARBA00023125"/>
    </source>
</evidence>
<dbReference type="Gene3D" id="1.10.357.10">
    <property type="entry name" value="Tetracycline Repressor, domain 2"/>
    <property type="match status" value="1"/>
</dbReference>
<dbReference type="RefSeq" id="WP_013569760.1">
    <property type="nucleotide sequence ID" value="NC_014963.1"/>
</dbReference>
<reference evidence="6 7" key="1">
    <citation type="journal article" date="2012" name="Stand. Genomic Sci.">
        <title>Complete genome sequence of Terriglobus saanensis type strain SP1PR4(T), an Acidobacteria from tundra soil.</title>
        <authorList>
            <person name="Rawat S.R."/>
            <person name="Mannisto M.K."/>
            <person name="Starovoytov V."/>
            <person name="Goodwin L."/>
            <person name="Nolan M."/>
            <person name="Hauser L."/>
            <person name="Land M."/>
            <person name="Davenport K.W."/>
            <person name="Woyke T."/>
            <person name="Haggblom M.M."/>
        </authorList>
    </citation>
    <scope>NUCLEOTIDE SEQUENCE</scope>
    <source>
        <strain evidence="7">ATCC BAA-1853 / DSM 23119 / SP1PR4</strain>
    </source>
</reference>
<dbReference type="PANTHER" id="PTHR47506">
    <property type="entry name" value="TRANSCRIPTIONAL REGULATORY PROTEIN"/>
    <property type="match status" value="1"/>
</dbReference>
<dbReference type="OrthoDB" id="9814200at2"/>
<name>E8V847_TERSS</name>
<keyword evidence="2 4" id="KW-0238">DNA-binding</keyword>
<evidence type="ECO:0000256" key="4">
    <source>
        <dbReference type="PROSITE-ProRule" id="PRU00335"/>
    </source>
</evidence>
<gene>
    <name evidence="6" type="ordered locus">AciPR4_3273</name>
</gene>
<dbReference type="SUPFAM" id="SSF46689">
    <property type="entry name" value="Homeodomain-like"/>
    <property type="match status" value="1"/>
</dbReference>
<dbReference type="STRING" id="401053.AciPR4_3273"/>
<dbReference type="InterPro" id="IPR001647">
    <property type="entry name" value="HTH_TetR"/>
</dbReference>
<evidence type="ECO:0000256" key="3">
    <source>
        <dbReference type="ARBA" id="ARBA00023163"/>
    </source>
</evidence>
<dbReference type="InterPro" id="IPR011075">
    <property type="entry name" value="TetR_C"/>
</dbReference>
<evidence type="ECO:0000313" key="7">
    <source>
        <dbReference type="Proteomes" id="UP000006844"/>
    </source>
</evidence>
<dbReference type="PROSITE" id="PS50977">
    <property type="entry name" value="HTH_TETR_2"/>
    <property type="match status" value="1"/>
</dbReference>
<dbReference type="Pfam" id="PF16925">
    <property type="entry name" value="TetR_C_13"/>
    <property type="match status" value="1"/>
</dbReference>
<dbReference type="EMBL" id="CP002467">
    <property type="protein sequence ID" value="ADV84029.1"/>
    <property type="molecule type" value="Genomic_DNA"/>
</dbReference>
<accession>E8V847</accession>
<keyword evidence="7" id="KW-1185">Reference proteome</keyword>
<keyword evidence="1" id="KW-0805">Transcription regulation</keyword>
<evidence type="ECO:0000256" key="1">
    <source>
        <dbReference type="ARBA" id="ARBA00023015"/>
    </source>
</evidence>
<feature type="domain" description="HTH tetR-type" evidence="5">
    <location>
        <begin position="5"/>
        <end position="65"/>
    </location>
</feature>